<keyword evidence="1" id="KW-0175">Coiled coil</keyword>
<accession>A0A6A2X7U8</accession>
<dbReference type="EMBL" id="VEPZ02001787">
    <property type="protein sequence ID" value="KAE8654479.1"/>
    <property type="molecule type" value="Genomic_DNA"/>
</dbReference>
<evidence type="ECO:0000256" key="2">
    <source>
        <dbReference type="SAM" id="MobiDB-lite"/>
    </source>
</evidence>
<evidence type="ECO:0000313" key="4">
    <source>
        <dbReference type="Proteomes" id="UP000436088"/>
    </source>
</evidence>
<comment type="caution">
    <text evidence="3">The sequence shown here is derived from an EMBL/GenBank/DDBJ whole genome shotgun (WGS) entry which is preliminary data.</text>
</comment>
<sequence length="185" mass="21271">MSMMTGLENSNNSIGLMEAKGLNRKGFSTNVVKRKAVGPVIAMTDGSMSEEDEPSYNEDVNGENSNGDGKSISRLYKVIIGAKGLDQEKHVATSQLHEERLKLQSEAFELEKQRFKWLRYCNKKDRELQRLRLENKRKALENKQSILQLRQKELEISYRRSYSPLETLHGIDRLQGKVQIDMCNH</sequence>
<feature type="region of interest" description="Disordered" evidence="2">
    <location>
        <begin position="45"/>
        <end position="68"/>
    </location>
</feature>
<dbReference type="PANTHER" id="PTHR46327:SF9">
    <property type="entry name" value="MYB_SANT-LIKE DNA-BINDING DOMAIN-CONTAINING PROTEIN"/>
    <property type="match status" value="1"/>
</dbReference>
<dbReference type="AlphaFoldDB" id="A0A6A2X7U8"/>
<dbReference type="Proteomes" id="UP000436088">
    <property type="component" value="Unassembled WGS sequence"/>
</dbReference>
<reference evidence="3" key="1">
    <citation type="submission" date="2019-09" db="EMBL/GenBank/DDBJ databases">
        <title>Draft genome information of white flower Hibiscus syriacus.</title>
        <authorList>
            <person name="Kim Y.-M."/>
        </authorList>
    </citation>
    <scope>NUCLEOTIDE SEQUENCE [LARGE SCALE GENOMIC DNA]</scope>
    <source>
        <strain evidence="3">YM2019G1</strain>
    </source>
</reference>
<dbReference type="PANTHER" id="PTHR46327">
    <property type="entry name" value="F16F4.11 PROTEIN-RELATED"/>
    <property type="match status" value="1"/>
</dbReference>
<organism evidence="3 4">
    <name type="scientific">Hibiscus syriacus</name>
    <name type="common">Rose of Sharon</name>
    <dbReference type="NCBI Taxonomy" id="106335"/>
    <lineage>
        <taxon>Eukaryota</taxon>
        <taxon>Viridiplantae</taxon>
        <taxon>Streptophyta</taxon>
        <taxon>Embryophyta</taxon>
        <taxon>Tracheophyta</taxon>
        <taxon>Spermatophyta</taxon>
        <taxon>Magnoliopsida</taxon>
        <taxon>eudicotyledons</taxon>
        <taxon>Gunneridae</taxon>
        <taxon>Pentapetalae</taxon>
        <taxon>rosids</taxon>
        <taxon>malvids</taxon>
        <taxon>Malvales</taxon>
        <taxon>Malvaceae</taxon>
        <taxon>Malvoideae</taxon>
        <taxon>Hibiscus</taxon>
    </lineage>
</organism>
<name>A0A6A2X7U8_HIBSY</name>
<evidence type="ECO:0000256" key="1">
    <source>
        <dbReference type="SAM" id="Coils"/>
    </source>
</evidence>
<protein>
    <submittedName>
        <fullName evidence="3">ADP/ATP carrier 2 isoform 1</fullName>
    </submittedName>
</protein>
<evidence type="ECO:0000313" key="3">
    <source>
        <dbReference type="EMBL" id="KAE8654479.1"/>
    </source>
</evidence>
<gene>
    <name evidence="3" type="ORF">F3Y22_tig00117048pilonHSYRG00370</name>
</gene>
<keyword evidence="4" id="KW-1185">Reference proteome</keyword>
<proteinExistence type="predicted"/>
<feature type="coiled-coil region" evidence="1">
    <location>
        <begin position="121"/>
        <end position="150"/>
    </location>
</feature>